<dbReference type="PhylomeDB" id="A7TLX1"/>
<evidence type="ECO:0000256" key="1">
    <source>
        <dbReference type="ARBA" id="ARBA00012771"/>
    </source>
</evidence>
<accession>A7TLX1</accession>
<dbReference type="FunCoup" id="A7TLX1">
    <property type="interactions" value="96"/>
</dbReference>
<dbReference type="InParanoid" id="A7TLX1"/>
<feature type="domain" description="Methyltransferase small" evidence="6">
    <location>
        <begin position="114"/>
        <end position="221"/>
    </location>
</feature>
<dbReference type="CDD" id="cd02440">
    <property type="entry name" value="AdoMet_MTases"/>
    <property type="match status" value="1"/>
</dbReference>
<evidence type="ECO:0000256" key="4">
    <source>
        <dbReference type="ARBA" id="ARBA00022691"/>
    </source>
</evidence>
<reference evidence="7 8" key="1">
    <citation type="journal article" date="2007" name="Proc. Natl. Acad. Sci. U.S.A.">
        <title>Independent sorting-out of thousands of duplicated gene pairs in two yeast species descended from a whole-genome duplication.</title>
        <authorList>
            <person name="Scannell D.R."/>
            <person name="Frank A.C."/>
            <person name="Conant G.C."/>
            <person name="Byrne K.P."/>
            <person name="Woolfit M."/>
            <person name="Wolfe K.H."/>
        </authorList>
    </citation>
    <scope>NUCLEOTIDE SEQUENCE [LARGE SCALE GENOMIC DNA]</scope>
    <source>
        <strain evidence="8">ATCC 22028 / DSM 70294 / BCRC 21397 / CBS 2163 / NBRC 10782 / NRRL Y-8283 / UCD 57-17</strain>
    </source>
</reference>
<sequence length="324" mass="37072">MPRISTKTIHEAYKINPFLPLLLPECRTISQAKLELKWINQEFAKTAPDHYTLQKNIKKACIQRFHHIPLQYILKSQPFGSLNIKCQPCVLIPRWETEEWVMDLIQSIKNGKQSLESKNQISIVDLCTGSGCIALLLKRELSKILNSNLNVKAVDCSDSAIDLVNRNKLESSEDPIDIEVLKFDILQSNNIDSILSNQKIDILTCNPPYIPKSDFQRDVTKSVKLFEPKLALIGDKEFYSNLLEKWIPHINSFVYEVGNIDQVKFVKDYISNDNTLNKIWTVGSKYDSNKQCRVVYGYVNSPNSSSYDISKIFSNFGTVIHPSK</sequence>
<dbReference type="InterPro" id="IPR029063">
    <property type="entry name" value="SAM-dependent_MTases_sf"/>
</dbReference>
<evidence type="ECO:0000313" key="7">
    <source>
        <dbReference type="EMBL" id="EDO16708.1"/>
    </source>
</evidence>
<dbReference type="SUPFAM" id="SSF53335">
    <property type="entry name" value="S-adenosyl-L-methionine-dependent methyltransferases"/>
    <property type="match status" value="1"/>
</dbReference>
<gene>
    <name evidence="7" type="ORF">Kpol_1003p13</name>
</gene>
<evidence type="ECO:0000256" key="3">
    <source>
        <dbReference type="ARBA" id="ARBA00022679"/>
    </source>
</evidence>
<dbReference type="GO" id="GO:0102559">
    <property type="term" value="F:peptide chain release factor N(5)-glutamine methyltransferase activity"/>
    <property type="evidence" value="ECO:0007669"/>
    <property type="project" value="UniProtKB-EC"/>
</dbReference>
<dbReference type="HOGENOM" id="CLU_018398_0_2_1"/>
<organism evidence="8">
    <name type="scientific">Vanderwaltozyma polyspora (strain ATCC 22028 / DSM 70294 / BCRC 21397 / CBS 2163 / NBRC 10782 / NRRL Y-8283 / UCD 57-17)</name>
    <name type="common">Kluyveromyces polysporus</name>
    <dbReference type="NCBI Taxonomy" id="436907"/>
    <lineage>
        <taxon>Eukaryota</taxon>
        <taxon>Fungi</taxon>
        <taxon>Dikarya</taxon>
        <taxon>Ascomycota</taxon>
        <taxon>Saccharomycotina</taxon>
        <taxon>Saccharomycetes</taxon>
        <taxon>Saccharomycetales</taxon>
        <taxon>Saccharomycetaceae</taxon>
        <taxon>Vanderwaltozyma</taxon>
    </lineage>
</organism>
<dbReference type="InterPro" id="IPR007848">
    <property type="entry name" value="Small_mtfrase_dom"/>
</dbReference>
<dbReference type="InterPro" id="IPR050320">
    <property type="entry name" value="N5-glutamine_MTase"/>
</dbReference>
<dbReference type="Proteomes" id="UP000000267">
    <property type="component" value="Unassembled WGS sequence"/>
</dbReference>
<dbReference type="NCBIfam" id="TIGR00536">
    <property type="entry name" value="hemK_fam"/>
    <property type="match status" value="1"/>
</dbReference>
<protein>
    <recommendedName>
        <fullName evidence="1">peptide chain release factor N(5)-glutamine methyltransferase</fullName>
        <ecNumber evidence="1">2.1.1.297</ecNumber>
    </recommendedName>
</protein>
<dbReference type="PANTHER" id="PTHR18895:SF74">
    <property type="entry name" value="MTRF1L RELEASE FACTOR GLUTAMINE METHYLTRANSFERASE"/>
    <property type="match status" value="1"/>
</dbReference>
<dbReference type="STRING" id="436907.A7TLX1"/>
<dbReference type="GO" id="GO:0006451">
    <property type="term" value="P:translational readthrough"/>
    <property type="evidence" value="ECO:0007669"/>
    <property type="project" value="EnsemblFungi"/>
</dbReference>
<keyword evidence="3" id="KW-0808">Transferase</keyword>
<dbReference type="RefSeq" id="XP_001644566.1">
    <property type="nucleotide sequence ID" value="XM_001644516.1"/>
</dbReference>
<dbReference type="Gene3D" id="3.40.50.150">
    <property type="entry name" value="Vaccinia Virus protein VP39"/>
    <property type="match status" value="1"/>
</dbReference>
<dbReference type="EMBL" id="DS480418">
    <property type="protein sequence ID" value="EDO16708.1"/>
    <property type="molecule type" value="Genomic_DNA"/>
</dbReference>
<evidence type="ECO:0000313" key="8">
    <source>
        <dbReference type="Proteomes" id="UP000000267"/>
    </source>
</evidence>
<dbReference type="PANTHER" id="PTHR18895">
    <property type="entry name" value="HEMK METHYLTRANSFERASE"/>
    <property type="match status" value="1"/>
</dbReference>
<evidence type="ECO:0000256" key="2">
    <source>
        <dbReference type="ARBA" id="ARBA00022603"/>
    </source>
</evidence>
<evidence type="ECO:0000256" key="5">
    <source>
        <dbReference type="ARBA" id="ARBA00048391"/>
    </source>
</evidence>
<dbReference type="EC" id="2.1.1.297" evidence="1"/>
<keyword evidence="4" id="KW-0949">S-adenosyl-L-methionine</keyword>
<dbReference type="InterPro" id="IPR004556">
    <property type="entry name" value="HemK-like"/>
</dbReference>
<dbReference type="AlphaFoldDB" id="A7TLX1"/>
<dbReference type="GO" id="GO:0032259">
    <property type="term" value="P:methylation"/>
    <property type="evidence" value="ECO:0007669"/>
    <property type="project" value="UniProtKB-KW"/>
</dbReference>
<dbReference type="OMA" id="MPRIPYS"/>
<dbReference type="Pfam" id="PF05175">
    <property type="entry name" value="MTS"/>
    <property type="match status" value="1"/>
</dbReference>
<proteinExistence type="predicted"/>
<dbReference type="GeneID" id="5544875"/>
<name>A7TLX1_VANPO</name>
<dbReference type="GO" id="GO:0005739">
    <property type="term" value="C:mitochondrion"/>
    <property type="evidence" value="ECO:0007669"/>
    <property type="project" value="TreeGrafter"/>
</dbReference>
<evidence type="ECO:0000259" key="6">
    <source>
        <dbReference type="Pfam" id="PF05175"/>
    </source>
</evidence>
<dbReference type="KEGG" id="vpo:Kpol_1003p13"/>
<comment type="catalytic activity">
    <reaction evidence="5">
        <text>L-glutaminyl-[peptide chain release factor] + S-adenosyl-L-methionine = N(5)-methyl-L-glutaminyl-[peptide chain release factor] + S-adenosyl-L-homocysteine + H(+)</text>
        <dbReference type="Rhea" id="RHEA:42896"/>
        <dbReference type="Rhea" id="RHEA-COMP:10271"/>
        <dbReference type="Rhea" id="RHEA-COMP:10272"/>
        <dbReference type="ChEBI" id="CHEBI:15378"/>
        <dbReference type="ChEBI" id="CHEBI:30011"/>
        <dbReference type="ChEBI" id="CHEBI:57856"/>
        <dbReference type="ChEBI" id="CHEBI:59789"/>
        <dbReference type="ChEBI" id="CHEBI:61891"/>
        <dbReference type="EC" id="2.1.1.297"/>
    </reaction>
</comment>
<dbReference type="eggNOG" id="KOG2904">
    <property type="taxonomic scope" value="Eukaryota"/>
</dbReference>
<keyword evidence="2" id="KW-0489">Methyltransferase</keyword>
<keyword evidence="8" id="KW-1185">Reference proteome</keyword>
<dbReference type="OrthoDB" id="269872at2759"/>